<gene>
    <name evidence="1" type="ORF">ACFFQA_26360</name>
</gene>
<dbReference type="EMBL" id="JBHLZU010000020">
    <property type="protein sequence ID" value="MFB9907472.1"/>
    <property type="molecule type" value="Genomic_DNA"/>
</dbReference>
<dbReference type="Proteomes" id="UP001589693">
    <property type="component" value="Unassembled WGS sequence"/>
</dbReference>
<sequence>MPSVSFTGACWISTANELPELEDGCFGGEWTRVGQIGKDEAEFWKQFKQPSRRSVGFYISIFREDMTVLPPRFWLGVEWLTDQLYVATTPAVPRALARRAPEVHPGLRQRPCRHLSAHVAAGKGQPLFKRLR</sequence>
<dbReference type="RefSeq" id="WP_377857622.1">
    <property type="nucleotide sequence ID" value="NZ_JBHLZU010000020.1"/>
</dbReference>
<evidence type="ECO:0000313" key="2">
    <source>
        <dbReference type="Proteomes" id="UP001589693"/>
    </source>
</evidence>
<proteinExistence type="predicted"/>
<comment type="caution">
    <text evidence="1">The sequence shown here is derived from an EMBL/GenBank/DDBJ whole genome shotgun (WGS) entry which is preliminary data.</text>
</comment>
<reference evidence="1 2" key="1">
    <citation type="submission" date="2024-09" db="EMBL/GenBank/DDBJ databases">
        <authorList>
            <person name="Sun Q."/>
            <person name="Mori K."/>
        </authorList>
    </citation>
    <scope>NUCLEOTIDE SEQUENCE [LARGE SCALE GENOMIC DNA]</scope>
    <source>
        <strain evidence="1 2">TBRC 7907</strain>
    </source>
</reference>
<name>A0ABV6A2T8_9PSEU</name>
<accession>A0ABV6A2T8</accession>
<keyword evidence="2" id="KW-1185">Reference proteome</keyword>
<evidence type="ECO:0000313" key="1">
    <source>
        <dbReference type="EMBL" id="MFB9907472.1"/>
    </source>
</evidence>
<protein>
    <submittedName>
        <fullName evidence="1">Uncharacterized protein</fullName>
    </submittedName>
</protein>
<organism evidence="1 2">
    <name type="scientific">Allokutzneria oryzae</name>
    <dbReference type="NCBI Taxonomy" id="1378989"/>
    <lineage>
        <taxon>Bacteria</taxon>
        <taxon>Bacillati</taxon>
        <taxon>Actinomycetota</taxon>
        <taxon>Actinomycetes</taxon>
        <taxon>Pseudonocardiales</taxon>
        <taxon>Pseudonocardiaceae</taxon>
        <taxon>Allokutzneria</taxon>
    </lineage>
</organism>